<keyword evidence="2" id="KW-1185">Reference proteome</keyword>
<evidence type="ECO:0000313" key="1">
    <source>
        <dbReference type="EMBL" id="CAI8032569.1"/>
    </source>
</evidence>
<dbReference type="GO" id="GO:0003341">
    <property type="term" value="P:cilium movement"/>
    <property type="evidence" value="ECO:0007669"/>
    <property type="project" value="TreeGrafter"/>
</dbReference>
<comment type="caution">
    <text evidence="1">The sequence shown here is derived from an EMBL/GenBank/DDBJ whole genome shotgun (WGS) entry which is preliminary data.</text>
</comment>
<dbReference type="PANTHER" id="PTHR23053:SF0">
    <property type="entry name" value="HYDROCEPHALUS-INDUCING PROTEIN HOMOLOG"/>
    <property type="match status" value="1"/>
</dbReference>
<dbReference type="EMBL" id="CASHTH010002610">
    <property type="protein sequence ID" value="CAI8032569.1"/>
    <property type="molecule type" value="Genomic_DNA"/>
</dbReference>
<sequence length="73" mass="8520">MRMNTGERLGTVTEMYPPTITELVDIAASSHQKDFCVSMDQALFQPFPSEVVFQQFQPQQTYEFPLNFRNNDR</sequence>
<dbReference type="PANTHER" id="PTHR23053">
    <property type="entry name" value="DLEC1 DELETED IN LUNG AND ESOPHAGEAL CANCER 1"/>
    <property type="match status" value="1"/>
</dbReference>
<reference evidence="1" key="1">
    <citation type="submission" date="2023-03" db="EMBL/GenBank/DDBJ databases">
        <authorList>
            <person name="Steffen K."/>
            <person name="Cardenas P."/>
        </authorList>
    </citation>
    <scope>NUCLEOTIDE SEQUENCE</scope>
</reference>
<evidence type="ECO:0000313" key="2">
    <source>
        <dbReference type="Proteomes" id="UP001174909"/>
    </source>
</evidence>
<protein>
    <submittedName>
        <fullName evidence="1">Hydrocephalus-inducing protein</fullName>
    </submittedName>
</protein>
<dbReference type="GO" id="GO:0005930">
    <property type="term" value="C:axoneme"/>
    <property type="evidence" value="ECO:0007669"/>
    <property type="project" value="TreeGrafter"/>
</dbReference>
<gene>
    <name evidence="1" type="ORF">GBAR_LOCUS18409</name>
</gene>
<organism evidence="1 2">
    <name type="scientific">Geodia barretti</name>
    <name type="common">Barrett's horny sponge</name>
    <dbReference type="NCBI Taxonomy" id="519541"/>
    <lineage>
        <taxon>Eukaryota</taxon>
        <taxon>Metazoa</taxon>
        <taxon>Porifera</taxon>
        <taxon>Demospongiae</taxon>
        <taxon>Heteroscleromorpha</taxon>
        <taxon>Tetractinellida</taxon>
        <taxon>Astrophorina</taxon>
        <taxon>Geodiidae</taxon>
        <taxon>Geodia</taxon>
    </lineage>
</organism>
<accession>A0AA35SN99</accession>
<dbReference type="AlphaFoldDB" id="A0AA35SN99"/>
<feature type="non-terminal residue" evidence="1">
    <location>
        <position position="1"/>
    </location>
</feature>
<dbReference type="GO" id="GO:1904158">
    <property type="term" value="P:axonemal central apparatus assembly"/>
    <property type="evidence" value="ECO:0007669"/>
    <property type="project" value="TreeGrafter"/>
</dbReference>
<name>A0AA35SN99_GEOBA</name>
<dbReference type="InterPro" id="IPR033305">
    <property type="entry name" value="Hydin-like"/>
</dbReference>
<proteinExistence type="predicted"/>
<dbReference type="Proteomes" id="UP001174909">
    <property type="component" value="Unassembled WGS sequence"/>
</dbReference>